<dbReference type="SUPFAM" id="SSF55785">
    <property type="entry name" value="PYP-like sensor domain (PAS domain)"/>
    <property type="match status" value="1"/>
</dbReference>
<keyword evidence="4" id="KW-0808">Transferase</keyword>
<evidence type="ECO:0000313" key="11">
    <source>
        <dbReference type="Proteomes" id="UP000615026"/>
    </source>
</evidence>
<evidence type="ECO:0000313" key="10">
    <source>
        <dbReference type="EMBL" id="MBE9069549.1"/>
    </source>
</evidence>
<comment type="catalytic activity">
    <reaction evidence="1">
        <text>ATP + protein L-histidine = ADP + protein N-phospho-L-histidine.</text>
        <dbReference type="EC" id="2.7.13.3"/>
    </reaction>
</comment>
<evidence type="ECO:0000256" key="7">
    <source>
        <dbReference type="ARBA" id="ARBA00023136"/>
    </source>
</evidence>
<dbReference type="FunFam" id="3.30.565.10:FF:000006">
    <property type="entry name" value="Sensor histidine kinase WalK"/>
    <property type="match status" value="1"/>
</dbReference>
<dbReference type="PROSITE" id="PS50109">
    <property type="entry name" value="HIS_KIN"/>
    <property type="match status" value="1"/>
</dbReference>
<reference evidence="10" key="1">
    <citation type="submission" date="2020-10" db="EMBL/GenBank/DDBJ databases">
        <authorList>
            <person name="Castelo-Branco R."/>
            <person name="Eusebio N."/>
            <person name="Adriana R."/>
            <person name="Vieira A."/>
            <person name="Brugerolle De Fraissinette N."/>
            <person name="Rezende De Castro R."/>
            <person name="Schneider M.P."/>
            <person name="Vasconcelos V."/>
            <person name="Leao P.N."/>
        </authorList>
    </citation>
    <scope>NUCLEOTIDE SEQUENCE</scope>
    <source>
        <strain evidence="10">LEGE 11479</strain>
    </source>
</reference>
<dbReference type="NCBIfam" id="TIGR00229">
    <property type="entry name" value="sensory_box"/>
    <property type="match status" value="1"/>
</dbReference>
<dbReference type="Gene3D" id="3.30.450.20">
    <property type="entry name" value="PAS domain"/>
    <property type="match status" value="1"/>
</dbReference>
<dbReference type="InterPro" id="IPR003594">
    <property type="entry name" value="HATPase_dom"/>
</dbReference>
<keyword evidence="6" id="KW-0902">Two-component regulatory system</keyword>
<dbReference type="PRINTS" id="PR00344">
    <property type="entry name" value="BCTRLSENSOR"/>
</dbReference>
<evidence type="ECO:0000256" key="4">
    <source>
        <dbReference type="ARBA" id="ARBA00022679"/>
    </source>
</evidence>
<keyword evidence="3" id="KW-0597">Phosphoprotein</keyword>
<keyword evidence="11" id="KW-1185">Reference proteome</keyword>
<keyword evidence="5" id="KW-0418">Kinase</keyword>
<dbReference type="GO" id="GO:0016020">
    <property type="term" value="C:membrane"/>
    <property type="evidence" value="ECO:0007669"/>
    <property type="project" value="UniProtKB-SubCell"/>
</dbReference>
<name>A0A929FC19_LEPEC</name>
<dbReference type="Pfam" id="PF02518">
    <property type="entry name" value="HATPase_c"/>
    <property type="match status" value="1"/>
</dbReference>
<dbReference type="PANTHER" id="PTHR42878:SF15">
    <property type="entry name" value="BACTERIOPHYTOCHROME"/>
    <property type="match status" value="1"/>
</dbReference>
<dbReference type="PANTHER" id="PTHR42878">
    <property type="entry name" value="TWO-COMPONENT HISTIDINE KINASE"/>
    <property type="match status" value="1"/>
</dbReference>
<dbReference type="AlphaFoldDB" id="A0A929FC19"/>
<dbReference type="InterPro" id="IPR013767">
    <property type="entry name" value="PAS_fold"/>
</dbReference>
<dbReference type="SMART" id="SM00091">
    <property type="entry name" value="PAS"/>
    <property type="match status" value="1"/>
</dbReference>
<dbReference type="EC" id="2.7.13.3" evidence="2"/>
<sequence length="363" mass="40885">MGSLSTLTPESIASDQFFTLIHKNADGMLVVDEQGIMQFVNPAAEVLLGRSGKDLLGEPLGFPLMTDEKVEVDVQSHTQKPLVAELRTVKIVWDQQPAFLISLRDITERKALETDLKARSDALQSAVSELEVFSHMVSHDLWNQMRRIGQLNQALLQGEQSSMSDQGKAQAQQIQTISEQTRASIEGLLQFSRISQMEMACSWLRIHDLVKELTEQLQLVYGYRTVRMSKASSTKVYVDKRLLRVALDNLLENAWKYTKTQETPEIQFCQLSASQQPKSMPEAAKQLNYGLFMLQDNGIGFNMADIDDLFRPFRRLPSAKTFEGNGIGLATVQRIIHRHGGHIWAKSTPNAGSMFYFTLPLQP</sequence>
<feature type="domain" description="PAS" evidence="9">
    <location>
        <begin position="13"/>
        <end position="71"/>
    </location>
</feature>
<dbReference type="InterPro" id="IPR004358">
    <property type="entry name" value="Sig_transdc_His_kin-like_C"/>
</dbReference>
<evidence type="ECO:0000256" key="2">
    <source>
        <dbReference type="ARBA" id="ARBA00012438"/>
    </source>
</evidence>
<dbReference type="SUPFAM" id="SSF47384">
    <property type="entry name" value="Homodimeric domain of signal transducing histidine kinase"/>
    <property type="match status" value="1"/>
</dbReference>
<gene>
    <name evidence="10" type="ORF">IQ260_23160</name>
</gene>
<accession>A0A929FC19</accession>
<dbReference type="Gene3D" id="3.30.565.10">
    <property type="entry name" value="Histidine kinase-like ATPase, C-terminal domain"/>
    <property type="match status" value="1"/>
</dbReference>
<dbReference type="GO" id="GO:0006355">
    <property type="term" value="P:regulation of DNA-templated transcription"/>
    <property type="evidence" value="ECO:0007669"/>
    <property type="project" value="InterPro"/>
</dbReference>
<dbReference type="InterPro" id="IPR036890">
    <property type="entry name" value="HATPase_C_sf"/>
</dbReference>
<evidence type="ECO:0000256" key="6">
    <source>
        <dbReference type="ARBA" id="ARBA00023012"/>
    </source>
</evidence>
<dbReference type="SMART" id="SM00387">
    <property type="entry name" value="HATPase_c"/>
    <property type="match status" value="1"/>
</dbReference>
<dbReference type="InterPro" id="IPR036097">
    <property type="entry name" value="HisK_dim/P_sf"/>
</dbReference>
<evidence type="ECO:0000256" key="1">
    <source>
        <dbReference type="ARBA" id="ARBA00000085"/>
    </source>
</evidence>
<evidence type="ECO:0000259" key="9">
    <source>
        <dbReference type="PROSITE" id="PS50112"/>
    </source>
</evidence>
<proteinExistence type="predicted"/>
<dbReference type="GO" id="GO:0000156">
    <property type="term" value="F:phosphorelay response regulator activity"/>
    <property type="evidence" value="ECO:0007669"/>
    <property type="project" value="TreeGrafter"/>
</dbReference>
<dbReference type="GO" id="GO:0007234">
    <property type="term" value="P:osmosensory signaling via phosphorelay pathway"/>
    <property type="evidence" value="ECO:0007669"/>
    <property type="project" value="TreeGrafter"/>
</dbReference>
<dbReference type="CDD" id="cd00130">
    <property type="entry name" value="PAS"/>
    <property type="match status" value="1"/>
</dbReference>
<dbReference type="GO" id="GO:0030295">
    <property type="term" value="F:protein kinase activator activity"/>
    <property type="evidence" value="ECO:0007669"/>
    <property type="project" value="TreeGrafter"/>
</dbReference>
<dbReference type="Gene3D" id="1.10.287.130">
    <property type="match status" value="1"/>
</dbReference>
<dbReference type="PROSITE" id="PS50112">
    <property type="entry name" value="PAS"/>
    <property type="match status" value="1"/>
</dbReference>
<keyword evidence="7" id="KW-0472">Membrane</keyword>
<evidence type="ECO:0000256" key="5">
    <source>
        <dbReference type="ARBA" id="ARBA00022777"/>
    </source>
</evidence>
<dbReference type="InterPro" id="IPR050351">
    <property type="entry name" value="BphY/WalK/GraS-like"/>
</dbReference>
<organism evidence="10 11">
    <name type="scientific">Leptolyngbya cf. ectocarpi LEGE 11479</name>
    <dbReference type="NCBI Taxonomy" id="1828722"/>
    <lineage>
        <taxon>Bacteria</taxon>
        <taxon>Bacillati</taxon>
        <taxon>Cyanobacteriota</taxon>
        <taxon>Cyanophyceae</taxon>
        <taxon>Leptolyngbyales</taxon>
        <taxon>Leptolyngbyaceae</taxon>
        <taxon>Leptolyngbya group</taxon>
        <taxon>Leptolyngbya</taxon>
    </lineage>
</organism>
<dbReference type="RefSeq" id="WP_228016366.1">
    <property type="nucleotide sequence ID" value="NZ_JADEXP010000289.1"/>
</dbReference>
<dbReference type="EMBL" id="JADEXP010000289">
    <property type="protein sequence ID" value="MBE9069549.1"/>
    <property type="molecule type" value="Genomic_DNA"/>
</dbReference>
<evidence type="ECO:0000256" key="3">
    <source>
        <dbReference type="ARBA" id="ARBA00022553"/>
    </source>
</evidence>
<dbReference type="GO" id="GO:0000155">
    <property type="term" value="F:phosphorelay sensor kinase activity"/>
    <property type="evidence" value="ECO:0007669"/>
    <property type="project" value="InterPro"/>
</dbReference>
<dbReference type="InterPro" id="IPR035965">
    <property type="entry name" value="PAS-like_dom_sf"/>
</dbReference>
<dbReference type="Pfam" id="PF00989">
    <property type="entry name" value="PAS"/>
    <property type="match status" value="1"/>
</dbReference>
<dbReference type="Proteomes" id="UP000615026">
    <property type="component" value="Unassembled WGS sequence"/>
</dbReference>
<dbReference type="SUPFAM" id="SSF55874">
    <property type="entry name" value="ATPase domain of HSP90 chaperone/DNA topoisomerase II/histidine kinase"/>
    <property type="match status" value="1"/>
</dbReference>
<protein>
    <recommendedName>
        <fullName evidence="2">histidine kinase</fullName>
        <ecNumber evidence="2">2.7.13.3</ecNumber>
    </recommendedName>
</protein>
<dbReference type="InterPro" id="IPR005467">
    <property type="entry name" value="His_kinase_dom"/>
</dbReference>
<feature type="domain" description="Histidine kinase" evidence="8">
    <location>
        <begin position="136"/>
        <end position="363"/>
    </location>
</feature>
<evidence type="ECO:0000259" key="8">
    <source>
        <dbReference type="PROSITE" id="PS50109"/>
    </source>
</evidence>
<dbReference type="InterPro" id="IPR000014">
    <property type="entry name" value="PAS"/>
</dbReference>
<comment type="caution">
    <text evidence="10">The sequence shown here is derived from an EMBL/GenBank/DDBJ whole genome shotgun (WGS) entry which is preliminary data.</text>
</comment>